<accession>A0AAT9HLH0</accession>
<dbReference type="InterPro" id="IPR002938">
    <property type="entry name" value="FAD-bd"/>
</dbReference>
<dbReference type="PRINTS" id="PR00420">
    <property type="entry name" value="RNGMNOXGNASE"/>
</dbReference>
<dbReference type="EMBL" id="AP035768">
    <property type="protein sequence ID" value="BFO18091.1"/>
    <property type="molecule type" value="Genomic_DNA"/>
</dbReference>
<feature type="domain" description="FAD-binding" evidence="5">
    <location>
        <begin position="301"/>
        <end position="373"/>
    </location>
</feature>
<dbReference type="PANTHER" id="PTHR47178">
    <property type="entry name" value="MONOOXYGENASE, FAD-BINDING"/>
    <property type="match status" value="1"/>
</dbReference>
<evidence type="ECO:0000256" key="4">
    <source>
        <dbReference type="ARBA" id="ARBA00023033"/>
    </source>
</evidence>
<evidence type="ECO:0000313" key="6">
    <source>
        <dbReference type="EMBL" id="BFO18091.1"/>
    </source>
</evidence>
<keyword evidence="3" id="KW-0560">Oxidoreductase</keyword>
<reference evidence="6" key="2">
    <citation type="submission" date="2024-07" db="EMBL/GenBank/DDBJ databases">
        <title>Streptomyces haneummycinica sp. nov., a new antibiotic-producing actinobacterium isolated from marine sediment.</title>
        <authorList>
            <person name="Uemura M."/>
            <person name="Hamada M."/>
            <person name="Hirano S."/>
            <person name="Kobayashi K."/>
            <person name="Ohshiro T."/>
            <person name="Kobayashi T."/>
            <person name="Terahara T."/>
        </authorList>
    </citation>
    <scope>NUCLEOTIDE SEQUENCE</scope>
    <source>
        <strain evidence="6">KM77-8</strain>
    </source>
</reference>
<evidence type="ECO:0000259" key="5">
    <source>
        <dbReference type="Pfam" id="PF01494"/>
    </source>
</evidence>
<dbReference type="GO" id="GO:0071949">
    <property type="term" value="F:FAD binding"/>
    <property type="evidence" value="ECO:0007669"/>
    <property type="project" value="InterPro"/>
</dbReference>
<gene>
    <name evidence="6" type="ORF">SHKM778_44790</name>
</gene>
<dbReference type="PANTHER" id="PTHR47178:SF5">
    <property type="entry name" value="FAD-BINDING DOMAIN-CONTAINING PROTEIN"/>
    <property type="match status" value="1"/>
</dbReference>
<name>A0AAT9HLH0_9ACTN</name>
<organism evidence="6">
    <name type="scientific">Streptomyces haneummycinicus</name>
    <dbReference type="NCBI Taxonomy" id="3074435"/>
    <lineage>
        <taxon>Bacteria</taxon>
        <taxon>Bacillati</taxon>
        <taxon>Actinomycetota</taxon>
        <taxon>Actinomycetes</taxon>
        <taxon>Kitasatosporales</taxon>
        <taxon>Streptomycetaceae</taxon>
        <taxon>Streptomyces</taxon>
    </lineage>
</organism>
<dbReference type="Pfam" id="PF01494">
    <property type="entry name" value="FAD_binding_3"/>
    <property type="match status" value="1"/>
</dbReference>
<dbReference type="InterPro" id="IPR036188">
    <property type="entry name" value="FAD/NAD-bd_sf"/>
</dbReference>
<evidence type="ECO:0000256" key="1">
    <source>
        <dbReference type="ARBA" id="ARBA00022630"/>
    </source>
</evidence>
<keyword evidence="2" id="KW-0274">FAD</keyword>
<dbReference type="GO" id="GO:0004497">
    <property type="term" value="F:monooxygenase activity"/>
    <property type="evidence" value="ECO:0007669"/>
    <property type="project" value="UniProtKB-KW"/>
</dbReference>
<reference evidence="6" key="1">
    <citation type="submission" date="2024-06" db="EMBL/GenBank/DDBJ databases">
        <authorList>
            <consortium name="consrtm"/>
            <person name="Uemura M."/>
            <person name="Terahara T."/>
        </authorList>
    </citation>
    <scope>NUCLEOTIDE SEQUENCE</scope>
    <source>
        <strain evidence="6">KM77-8</strain>
    </source>
</reference>
<dbReference type="AlphaFoldDB" id="A0AAT9HLH0"/>
<sequence length="409" mass="42754">MRVIVIGAGIGGLALAQALPHHGIDVAVHDRDPRAEATGGYRLHIDDIASGILRKHLPAEPYQALLAGSPSRSAQRGISFADHKLRVLGAIRFPLEEEVLLVGRVPLRVLLTHGLDHAIRWSSEYVRHETHADGTVTAYFADGTTDHGDVLVGADGSTSRVATALAGRPTSAPIGMGGIAGRTLLTSEIREVLPEALLTGSVLAIGPDGGGAFLTLFDNTAGSAAEPRLSDGVFDEPSAVYWGVNFPLDRLPNAREIGNEAAVQTAVGLLRTWAPLMRTVVAAADLSTVGTFRYHAADPEAHLTPWASGTVTALGDAVHAMPPTGGRAAVTAIRDADLLATHLADAAKGRTTIPLALHEYERGLAAYAAEAVRVSMVPIVWQKRMAKPLLGLVARAGLAIGAPIAGAFR</sequence>
<dbReference type="Gene3D" id="3.50.50.60">
    <property type="entry name" value="FAD/NAD(P)-binding domain"/>
    <property type="match status" value="1"/>
</dbReference>
<evidence type="ECO:0000256" key="2">
    <source>
        <dbReference type="ARBA" id="ARBA00022827"/>
    </source>
</evidence>
<proteinExistence type="predicted"/>
<protein>
    <submittedName>
        <fullName evidence="6">NAD(P)/FAD-dependent oxidoreductase</fullName>
    </submittedName>
</protein>
<evidence type="ECO:0000256" key="3">
    <source>
        <dbReference type="ARBA" id="ARBA00023002"/>
    </source>
</evidence>
<keyword evidence="4" id="KW-0503">Monooxygenase</keyword>
<dbReference type="SUPFAM" id="SSF51905">
    <property type="entry name" value="FAD/NAD(P)-binding domain"/>
    <property type="match status" value="1"/>
</dbReference>
<keyword evidence="1" id="KW-0285">Flavoprotein</keyword>